<keyword evidence="1" id="KW-0175">Coiled coil</keyword>
<reference evidence="3" key="1">
    <citation type="submission" date="2013-07" db="EMBL/GenBank/DDBJ databases">
        <title>The genome of an arbuscular mycorrhizal fungus provides insights into the evolution of the oldest plant symbiosis.</title>
        <authorList>
            <consortium name="DOE Joint Genome Institute"/>
            <person name="Tisserant E."/>
            <person name="Malbreil M."/>
            <person name="Kuo A."/>
            <person name="Kohler A."/>
            <person name="Symeonidi A."/>
            <person name="Balestrini R."/>
            <person name="Charron P."/>
            <person name="Duensing N."/>
            <person name="Frei-dit-Frey N."/>
            <person name="Gianinazzi-Pearson V."/>
            <person name="Gilbert B."/>
            <person name="Handa Y."/>
            <person name="Hijri M."/>
            <person name="Kaul R."/>
            <person name="Kawaguchi M."/>
            <person name="Krajinski F."/>
            <person name="Lammers P."/>
            <person name="Lapierre D."/>
            <person name="Masclaux F.G."/>
            <person name="Murat C."/>
            <person name="Morin E."/>
            <person name="Ndikumana S."/>
            <person name="Pagni M."/>
            <person name="Petitpierre D."/>
            <person name="Requena N."/>
            <person name="Rosikiewicz P."/>
            <person name="Riley R."/>
            <person name="Saito K."/>
            <person name="San Clemente H."/>
            <person name="Shapiro H."/>
            <person name="van Tuinen D."/>
            <person name="Becard G."/>
            <person name="Bonfante P."/>
            <person name="Paszkowski U."/>
            <person name="Shachar-Hill Y."/>
            <person name="Young J.P."/>
            <person name="Sanders I.R."/>
            <person name="Henrissat B."/>
            <person name="Rensing S.A."/>
            <person name="Grigoriev I.V."/>
            <person name="Corradi N."/>
            <person name="Roux C."/>
            <person name="Martin F."/>
        </authorList>
    </citation>
    <scope>NUCLEOTIDE SEQUENCE</scope>
    <source>
        <strain evidence="3">DAOM 197198</strain>
    </source>
</reference>
<dbReference type="VEuPathDB" id="FungiDB:RhiirFUN_001847"/>
<dbReference type="Gene3D" id="1.10.287.1490">
    <property type="match status" value="1"/>
</dbReference>
<dbReference type="AlphaFoldDB" id="U9SQD8"/>
<protein>
    <submittedName>
        <fullName evidence="3">Uncharacterized protein</fullName>
    </submittedName>
</protein>
<feature type="region of interest" description="Disordered" evidence="2">
    <location>
        <begin position="271"/>
        <end position="309"/>
    </location>
</feature>
<sequence length="324" mass="37349">MGIIDSTTGSNEAEYYGPQFEIVGEEATGRIDYAIKKVIDVVNEELIAITEGKGKRLRRSMMNSITPMGSLGLVLPHIYTGKDLLLESRLSHRSYRGYCGRLRRDVKKVMEAIVGLLNDRAEVDDSPDTNPSELEVLRQRNSELEAKNVELEAKIVELEKWRQRAILNEEKIDELNAENAVLVDEIFELKSENAKLRWDHKSTVEDLKRKDTELENRLAKMEQGMYRITRQSYCPVADCTTLFLKSVFPERTFPYHHNRVLYRLLVSNRKRTNEATDSSPSKKSKKHIAERHPHLEKSYPGVSSDTTRISDIKEREGLHKRFCT</sequence>
<gene>
    <name evidence="3" type="ORF">GLOINDRAFT_10892</name>
</gene>
<accession>U9SQD8</accession>
<evidence type="ECO:0000256" key="2">
    <source>
        <dbReference type="SAM" id="MobiDB-lite"/>
    </source>
</evidence>
<proteinExistence type="predicted"/>
<evidence type="ECO:0000256" key="1">
    <source>
        <dbReference type="SAM" id="Coils"/>
    </source>
</evidence>
<dbReference type="HOGENOM" id="CLU_858283_0_0_1"/>
<dbReference type="EMBL" id="KI299048">
    <property type="protein sequence ID" value="ERZ98104.1"/>
    <property type="molecule type" value="Genomic_DNA"/>
</dbReference>
<dbReference type="VEuPathDB" id="FungiDB:RhiirFUN_001846"/>
<feature type="coiled-coil region" evidence="1">
    <location>
        <begin position="134"/>
        <end position="224"/>
    </location>
</feature>
<organism evidence="3">
    <name type="scientific">Rhizophagus irregularis (strain DAOM 181602 / DAOM 197198 / MUCL 43194)</name>
    <name type="common">Arbuscular mycorrhizal fungus</name>
    <name type="synonym">Glomus intraradices</name>
    <dbReference type="NCBI Taxonomy" id="747089"/>
    <lineage>
        <taxon>Eukaryota</taxon>
        <taxon>Fungi</taxon>
        <taxon>Fungi incertae sedis</taxon>
        <taxon>Mucoromycota</taxon>
        <taxon>Glomeromycotina</taxon>
        <taxon>Glomeromycetes</taxon>
        <taxon>Glomerales</taxon>
        <taxon>Glomeraceae</taxon>
        <taxon>Rhizophagus</taxon>
    </lineage>
</organism>
<evidence type="ECO:0000313" key="3">
    <source>
        <dbReference type="EMBL" id="ERZ98104.1"/>
    </source>
</evidence>
<name>U9SQD8_RHIID</name>